<feature type="compositionally biased region" description="Polar residues" evidence="1">
    <location>
        <begin position="274"/>
        <end position="288"/>
    </location>
</feature>
<gene>
    <name evidence="2" type="ORF">AK812_SmicGene7005</name>
</gene>
<keyword evidence="3" id="KW-1185">Reference proteome</keyword>
<dbReference type="Proteomes" id="UP000186817">
    <property type="component" value="Unassembled WGS sequence"/>
</dbReference>
<feature type="compositionally biased region" description="Polar residues" evidence="1">
    <location>
        <begin position="239"/>
        <end position="257"/>
    </location>
</feature>
<dbReference type="AlphaFoldDB" id="A0A1Q9EPP9"/>
<reference evidence="2 3" key="1">
    <citation type="submission" date="2016-02" db="EMBL/GenBank/DDBJ databases">
        <title>Genome analysis of coral dinoflagellate symbionts highlights evolutionary adaptations to a symbiotic lifestyle.</title>
        <authorList>
            <person name="Aranda M."/>
            <person name="Li Y."/>
            <person name="Liew Y.J."/>
            <person name="Baumgarten S."/>
            <person name="Simakov O."/>
            <person name="Wilson M."/>
            <person name="Piel J."/>
            <person name="Ashoor H."/>
            <person name="Bougouffa S."/>
            <person name="Bajic V.B."/>
            <person name="Ryu T."/>
            <person name="Ravasi T."/>
            <person name="Bayer T."/>
            <person name="Micklem G."/>
            <person name="Kim H."/>
            <person name="Bhak J."/>
            <person name="Lajeunesse T.C."/>
            <person name="Voolstra C.R."/>
        </authorList>
    </citation>
    <scope>NUCLEOTIDE SEQUENCE [LARGE SCALE GENOMIC DNA]</scope>
    <source>
        <strain evidence="2 3">CCMP2467</strain>
    </source>
</reference>
<feature type="compositionally biased region" description="Polar residues" evidence="1">
    <location>
        <begin position="297"/>
        <end position="322"/>
    </location>
</feature>
<name>A0A1Q9EPP9_SYMMI</name>
<evidence type="ECO:0000313" key="2">
    <source>
        <dbReference type="EMBL" id="OLQ09403.1"/>
    </source>
</evidence>
<evidence type="ECO:0000313" key="3">
    <source>
        <dbReference type="Proteomes" id="UP000186817"/>
    </source>
</evidence>
<feature type="region of interest" description="Disordered" evidence="1">
    <location>
        <begin position="207"/>
        <end position="350"/>
    </location>
</feature>
<dbReference type="EMBL" id="LSRX01000097">
    <property type="protein sequence ID" value="OLQ09403.1"/>
    <property type="molecule type" value="Genomic_DNA"/>
</dbReference>
<comment type="caution">
    <text evidence="2">The sequence shown here is derived from an EMBL/GenBank/DDBJ whole genome shotgun (WGS) entry which is preliminary data.</text>
</comment>
<proteinExistence type="predicted"/>
<dbReference type="OrthoDB" id="416585at2759"/>
<organism evidence="2 3">
    <name type="scientific">Symbiodinium microadriaticum</name>
    <name type="common">Dinoflagellate</name>
    <name type="synonym">Zooxanthella microadriatica</name>
    <dbReference type="NCBI Taxonomy" id="2951"/>
    <lineage>
        <taxon>Eukaryota</taxon>
        <taxon>Sar</taxon>
        <taxon>Alveolata</taxon>
        <taxon>Dinophyceae</taxon>
        <taxon>Suessiales</taxon>
        <taxon>Symbiodiniaceae</taxon>
        <taxon>Symbiodinium</taxon>
    </lineage>
</organism>
<sequence length="378" mass="41125">MMGACLEITRGEGIYATQHEPAGWHWGRRMRVLLNNYSNGSPLRADFEDADSQEVLRTWSGRSSHCIPLVVPTRLAYNIFERQTSLTDVPAITPCVEDLEVAMTSLRGAQLTQKCPRAACSSAYRHWMVFAEAATLLREVVAALKPLADLKRLREPPDFSWEMSRRVAIPGGLGIDSLLMAMTMQDPSHGIEAYINGSGRIRDVFQADASSGGPAQGLSLHRVASPSNPSKLQDALLDQGSSEASELSLPSVNGRSSGESKKTIGCSEEVEVQSPEQPCSPATASMDFQETEKWQVGKTSSSSAGCNQEQATRQTEQSSSRQEGAENPEDVRKLQEDQPGGSWNRHASIGLEPQNTLAELKSARAELAQLKSQVCLVI</sequence>
<protein>
    <submittedName>
        <fullName evidence="2">Uncharacterized protein</fullName>
    </submittedName>
</protein>
<accession>A0A1Q9EPP9</accession>
<evidence type="ECO:0000256" key="1">
    <source>
        <dbReference type="SAM" id="MobiDB-lite"/>
    </source>
</evidence>